<dbReference type="GO" id="GO:0004781">
    <property type="term" value="F:sulfate adenylyltransferase (ATP) activity"/>
    <property type="evidence" value="ECO:0007669"/>
    <property type="project" value="UniProtKB-EC"/>
</dbReference>
<dbReference type="Gene3D" id="3.40.50.620">
    <property type="entry name" value="HUPs"/>
    <property type="match status" value="1"/>
</dbReference>
<evidence type="ECO:0000256" key="5">
    <source>
        <dbReference type="ARBA" id="ARBA00022741"/>
    </source>
</evidence>
<evidence type="ECO:0000259" key="9">
    <source>
        <dbReference type="Pfam" id="PF01583"/>
    </source>
</evidence>
<dbReference type="NCBIfam" id="NF004040">
    <property type="entry name" value="PRK05537.1"/>
    <property type="match status" value="1"/>
</dbReference>
<proteinExistence type="inferred from homology"/>
<dbReference type="Pfam" id="PF01747">
    <property type="entry name" value="ATP-sulfurylase"/>
    <property type="match status" value="1"/>
</dbReference>
<dbReference type="PANTHER" id="PTHR42700">
    <property type="entry name" value="SULFATE ADENYLYLTRANSFERASE"/>
    <property type="match status" value="1"/>
</dbReference>
<dbReference type="Pfam" id="PF14306">
    <property type="entry name" value="PUA_2"/>
    <property type="match status" value="1"/>
</dbReference>
<dbReference type="Gene3D" id="3.10.400.10">
    <property type="entry name" value="Sulfate adenylyltransferase"/>
    <property type="match status" value="1"/>
</dbReference>
<dbReference type="RefSeq" id="WP_301288402.1">
    <property type="nucleotide sequence ID" value="NZ_JALJYF010000002.1"/>
</dbReference>
<keyword evidence="13" id="KW-1185">Reference proteome</keyword>
<dbReference type="EMBL" id="JALJYF010000002">
    <property type="protein sequence ID" value="MCP1727798.1"/>
    <property type="molecule type" value="Genomic_DNA"/>
</dbReference>
<dbReference type="NCBIfam" id="TIGR00339">
    <property type="entry name" value="sopT"/>
    <property type="match status" value="1"/>
</dbReference>
<comment type="pathway">
    <text evidence="2 8">Sulfur metabolism; hydrogen sulfide biosynthesis; sulfite from sulfate: step 2/3.</text>
</comment>
<dbReference type="NCBIfam" id="NF003013">
    <property type="entry name" value="PRK03846.1"/>
    <property type="match status" value="1"/>
</dbReference>
<dbReference type="Proteomes" id="UP001523550">
    <property type="component" value="Unassembled WGS sequence"/>
</dbReference>
<dbReference type="CDD" id="cd00517">
    <property type="entry name" value="ATPS"/>
    <property type="match status" value="1"/>
</dbReference>
<evidence type="ECO:0000256" key="6">
    <source>
        <dbReference type="ARBA" id="ARBA00022840"/>
    </source>
</evidence>
<dbReference type="InterPro" id="IPR014729">
    <property type="entry name" value="Rossmann-like_a/b/a_fold"/>
</dbReference>
<comment type="function">
    <text evidence="8">Catalyzes the synthesis of activated sulfate.</text>
</comment>
<dbReference type="EC" id="2.7.1.25" evidence="8"/>
<protein>
    <recommendedName>
        <fullName evidence="8">Adenylyl-sulfate kinase</fullName>
        <ecNumber evidence="8">2.7.1.25</ecNumber>
    </recommendedName>
    <alternativeName>
        <fullName evidence="8">APS kinase</fullName>
    </alternativeName>
    <alternativeName>
        <fullName evidence="8">ATP adenosine-5'-phosphosulfate 3'-phosphotransferase</fullName>
    </alternativeName>
    <alternativeName>
        <fullName evidence="8">Adenosine-5'-phosphosulfate kinase</fullName>
    </alternativeName>
</protein>
<evidence type="ECO:0000256" key="3">
    <source>
        <dbReference type="ARBA" id="ARBA00022679"/>
    </source>
</evidence>
<evidence type="ECO:0000313" key="13">
    <source>
        <dbReference type="Proteomes" id="UP001523550"/>
    </source>
</evidence>
<evidence type="ECO:0000313" key="12">
    <source>
        <dbReference type="EMBL" id="MCP1727798.1"/>
    </source>
</evidence>
<comment type="catalytic activity">
    <reaction evidence="7">
        <text>sulfate + ATP + H(+) = adenosine 5'-phosphosulfate + diphosphate</text>
        <dbReference type="Rhea" id="RHEA:18133"/>
        <dbReference type="ChEBI" id="CHEBI:15378"/>
        <dbReference type="ChEBI" id="CHEBI:16189"/>
        <dbReference type="ChEBI" id="CHEBI:30616"/>
        <dbReference type="ChEBI" id="CHEBI:33019"/>
        <dbReference type="ChEBI" id="CHEBI:58243"/>
        <dbReference type="EC" id="2.7.7.4"/>
    </reaction>
</comment>
<evidence type="ECO:0000256" key="4">
    <source>
        <dbReference type="ARBA" id="ARBA00022695"/>
    </source>
</evidence>
<comment type="caution">
    <text evidence="8">Lacks conserved residue(s) required for the propagation of feature annotation.</text>
</comment>
<feature type="domain" description="Sulphate adenylyltransferase catalytic" evidence="10">
    <location>
        <begin position="177"/>
        <end position="391"/>
    </location>
</feature>
<evidence type="ECO:0000256" key="2">
    <source>
        <dbReference type="ARBA" id="ARBA00004806"/>
    </source>
</evidence>
<evidence type="ECO:0000259" key="11">
    <source>
        <dbReference type="Pfam" id="PF14306"/>
    </source>
</evidence>
<keyword evidence="3 8" id="KW-0808">Transferase</keyword>
<feature type="domain" description="ATP-sulfurylase PUA-like" evidence="11">
    <location>
        <begin position="11"/>
        <end position="168"/>
    </location>
</feature>
<organism evidence="12 13">
    <name type="scientific">Natronospira proteinivora</name>
    <dbReference type="NCBI Taxonomy" id="1807133"/>
    <lineage>
        <taxon>Bacteria</taxon>
        <taxon>Pseudomonadati</taxon>
        <taxon>Pseudomonadota</taxon>
        <taxon>Gammaproteobacteria</taxon>
        <taxon>Natronospirales</taxon>
        <taxon>Natronospiraceae</taxon>
        <taxon>Natronospira</taxon>
    </lineage>
</organism>
<dbReference type="InterPro" id="IPR027417">
    <property type="entry name" value="P-loop_NTPase"/>
</dbReference>
<dbReference type="InterPro" id="IPR002650">
    <property type="entry name" value="Sulphate_adenylyltransferase"/>
</dbReference>
<evidence type="ECO:0000256" key="8">
    <source>
        <dbReference type="HAMAP-Rule" id="MF_00065"/>
    </source>
</evidence>
<dbReference type="Gene3D" id="3.40.50.300">
    <property type="entry name" value="P-loop containing nucleotide triphosphate hydrolases"/>
    <property type="match status" value="1"/>
</dbReference>
<dbReference type="InterPro" id="IPR002891">
    <property type="entry name" value="APS"/>
</dbReference>
<dbReference type="CDD" id="cd02027">
    <property type="entry name" value="APSK"/>
    <property type="match status" value="1"/>
</dbReference>
<feature type="domain" description="APS kinase" evidence="9">
    <location>
        <begin position="399"/>
        <end position="551"/>
    </location>
</feature>
<name>A0ABT1G901_9GAMM</name>
<dbReference type="SUPFAM" id="SSF88697">
    <property type="entry name" value="PUA domain-like"/>
    <property type="match status" value="1"/>
</dbReference>
<comment type="catalytic activity">
    <reaction evidence="1 8">
        <text>adenosine 5'-phosphosulfate + ATP = 3'-phosphoadenylyl sulfate + ADP + H(+)</text>
        <dbReference type="Rhea" id="RHEA:24152"/>
        <dbReference type="ChEBI" id="CHEBI:15378"/>
        <dbReference type="ChEBI" id="CHEBI:30616"/>
        <dbReference type="ChEBI" id="CHEBI:58243"/>
        <dbReference type="ChEBI" id="CHEBI:58339"/>
        <dbReference type="ChEBI" id="CHEBI:456216"/>
        <dbReference type="EC" id="2.7.1.25"/>
    </reaction>
</comment>
<keyword evidence="6 8" id="KW-0067">ATP-binding</keyword>
<feature type="binding site" evidence="8">
    <location>
        <begin position="407"/>
        <end position="414"/>
    </location>
    <ligand>
        <name>ATP</name>
        <dbReference type="ChEBI" id="CHEBI:30616"/>
    </ligand>
</feature>
<dbReference type="InterPro" id="IPR015947">
    <property type="entry name" value="PUA-like_sf"/>
</dbReference>
<accession>A0ABT1G901</accession>
<keyword evidence="4 12" id="KW-0548">Nucleotidyltransferase</keyword>
<reference evidence="12 13" key="1">
    <citation type="submission" date="2022-03" db="EMBL/GenBank/DDBJ databases">
        <title>Genomic Encyclopedia of Type Strains, Phase III (KMG-III): the genomes of soil and plant-associated and newly described type strains.</title>
        <authorList>
            <person name="Whitman W."/>
        </authorList>
    </citation>
    <scope>NUCLEOTIDE SEQUENCE [LARGE SCALE GENOMIC DNA]</scope>
    <source>
        <strain evidence="12 13">BSker1</strain>
    </source>
</reference>
<dbReference type="InterPro" id="IPR024951">
    <property type="entry name" value="Sulfurylase_cat_dom"/>
</dbReference>
<dbReference type="Pfam" id="PF01583">
    <property type="entry name" value="APS_kinase"/>
    <property type="match status" value="1"/>
</dbReference>
<evidence type="ECO:0000256" key="7">
    <source>
        <dbReference type="ARBA" id="ARBA00049370"/>
    </source>
</evidence>
<dbReference type="NCBIfam" id="TIGR00455">
    <property type="entry name" value="apsK"/>
    <property type="match status" value="1"/>
</dbReference>
<keyword evidence="8" id="KW-0597">Phosphoprotein</keyword>
<gene>
    <name evidence="8" type="primary">cysC</name>
    <name evidence="12" type="ORF">J2T60_001798</name>
</gene>
<dbReference type="PANTHER" id="PTHR42700:SF1">
    <property type="entry name" value="SULFATE ADENYLYLTRANSFERASE"/>
    <property type="match status" value="1"/>
</dbReference>
<dbReference type="InterPro" id="IPR025980">
    <property type="entry name" value="ATP-Sase_PUA-like_dom"/>
</dbReference>
<comment type="caution">
    <text evidence="12">The sequence shown here is derived from an EMBL/GenBank/DDBJ whole genome shotgun (WGS) entry which is preliminary data.</text>
</comment>
<sequence length="602" mass="67210">MPEQWTDGLNPPHGGQLVNRMAPASEQAALQREAATLPGWSLNHRQLCDLELLLNGGFSPLQGFLTQTDYESVLSDMRLANGLLWPMPITLDVSEDFARGLNVGDRIALRDPQGLNLAILTLSDLWRPDRLLEARQVFDSEDPTHPGVAYLLEDSGPVYLGGTLTGIQAPVHHDFQALRQGPAELRRLLAEQGWQKVVAFQTRNPMHRAHQELTRQAARQTGAAILIHPVVGQTRPGDIDHYTRVRCYQHLLQRYQGESVRLSLLPLAMRMGGPAEALWHAIIRKNFGASHFIVGRDHAGPGKNALGEDFYGPYEAQELVKAHADELGIEMVPFRKMVYVAQRGRYLPAEAARSDETVLSLSGTELRQRLKQGEEIPDWFTWPEVAAELRHRHPPRHRQGITLFFTGLSGSGKSTIAEALNARLLEQGQRRTTLLDGDVVRRNLSEGLGFSREDRDRNILRIAWVASQISRHGGIAICAQIAPYADTRQRARAMVEAEGGFVEIHVSTPLATCEQRDRKGLYALARAGKIKGFTGISDPYEPPKDPELTIDTRDVSPDAAVDQIIHYLEQAGYLRPRHLPRDAANEEAETRVPLLDRQLTVR</sequence>
<evidence type="ECO:0000256" key="1">
    <source>
        <dbReference type="ARBA" id="ARBA00001823"/>
    </source>
</evidence>
<keyword evidence="5 8" id="KW-0547">Nucleotide-binding</keyword>
<comment type="similarity">
    <text evidence="8">Belongs to the APS kinase family.</text>
</comment>
<dbReference type="SUPFAM" id="SSF52540">
    <property type="entry name" value="P-loop containing nucleoside triphosphate hydrolases"/>
    <property type="match status" value="1"/>
</dbReference>
<keyword evidence="8" id="KW-0418">Kinase</keyword>
<dbReference type="HAMAP" id="MF_00065">
    <property type="entry name" value="Adenylyl_sulf_kinase"/>
    <property type="match status" value="1"/>
</dbReference>
<dbReference type="InterPro" id="IPR059117">
    <property type="entry name" value="APS_kinase_dom"/>
</dbReference>
<dbReference type="InterPro" id="IPR050512">
    <property type="entry name" value="Sulf_AdTrans/APS_kinase"/>
</dbReference>
<evidence type="ECO:0000259" key="10">
    <source>
        <dbReference type="Pfam" id="PF01747"/>
    </source>
</evidence>
<dbReference type="SUPFAM" id="SSF52374">
    <property type="entry name" value="Nucleotidylyl transferase"/>
    <property type="match status" value="1"/>
</dbReference>